<dbReference type="Pfam" id="PF00172">
    <property type="entry name" value="Zn_clus"/>
    <property type="match status" value="1"/>
</dbReference>
<dbReference type="GO" id="GO:0008270">
    <property type="term" value="F:zinc ion binding"/>
    <property type="evidence" value="ECO:0007669"/>
    <property type="project" value="InterPro"/>
</dbReference>
<dbReference type="Proteomes" id="UP000235786">
    <property type="component" value="Unassembled WGS sequence"/>
</dbReference>
<organism evidence="4 5">
    <name type="scientific">Hyaloscypha variabilis (strain UAMH 11265 / GT02V1 / F)</name>
    <name type="common">Meliniomyces variabilis</name>
    <dbReference type="NCBI Taxonomy" id="1149755"/>
    <lineage>
        <taxon>Eukaryota</taxon>
        <taxon>Fungi</taxon>
        <taxon>Dikarya</taxon>
        <taxon>Ascomycota</taxon>
        <taxon>Pezizomycotina</taxon>
        <taxon>Leotiomycetes</taxon>
        <taxon>Helotiales</taxon>
        <taxon>Hyaloscyphaceae</taxon>
        <taxon>Hyaloscypha</taxon>
        <taxon>Hyaloscypha variabilis</taxon>
    </lineage>
</organism>
<evidence type="ECO:0000259" key="3">
    <source>
        <dbReference type="PROSITE" id="PS50048"/>
    </source>
</evidence>
<evidence type="ECO:0000313" key="5">
    <source>
        <dbReference type="Proteomes" id="UP000235786"/>
    </source>
</evidence>
<name>A0A2J6R5Q3_HYAVF</name>
<evidence type="ECO:0000256" key="1">
    <source>
        <dbReference type="ARBA" id="ARBA00023242"/>
    </source>
</evidence>
<dbReference type="InterPro" id="IPR053175">
    <property type="entry name" value="DHMBA_Reg_Transcription_Factor"/>
</dbReference>
<feature type="region of interest" description="Disordered" evidence="2">
    <location>
        <begin position="52"/>
        <end position="75"/>
    </location>
</feature>
<protein>
    <recommendedName>
        <fullName evidence="3">Zn(2)-C6 fungal-type domain-containing protein</fullName>
    </recommendedName>
</protein>
<dbReference type="Gene3D" id="4.10.240.10">
    <property type="entry name" value="Zn(2)-C6 fungal-type DNA-binding domain"/>
    <property type="match status" value="1"/>
</dbReference>
<dbReference type="GO" id="GO:0000981">
    <property type="term" value="F:DNA-binding transcription factor activity, RNA polymerase II-specific"/>
    <property type="evidence" value="ECO:0007669"/>
    <property type="project" value="InterPro"/>
</dbReference>
<dbReference type="SUPFAM" id="SSF57701">
    <property type="entry name" value="Zn2/Cys6 DNA-binding domain"/>
    <property type="match status" value="1"/>
</dbReference>
<evidence type="ECO:0000313" key="4">
    <source>
        <dbReference type="EMBL" id="PMD33843.1"/>
    </source>
</evidence>
<dbReference type="PANTHER" id="PTHR38791:SF5">
    <property type="entry name" value="TRANSCRIPTION FACTOR DBAG-RELATED"/>
    <property type="match status" value="1"/>
</dbReference>
<feature type="domain" description="Zn(2)-C6 fungal-type" evidence="3">
    <location>
        <begin position="10"/>
        <end position="38"/>
    </location>
</feature>
<evidence type="ECO:0000256" key="2">
    <source>
        <dbReference type="SAM" id="MobiDB-lite"/>
    </source>
</evidence>
<keyword evidence="1" id="KW-0539">Nucleus</keyword>
<dbReference type="PANTHER" id="PTHR38791">
    <property type="entry name" value="ZN(II)2CYS6 TRANSCRIPTION FACTOR (EUROFUNG)-RELATED-RELATED"/>
    <property type="match status" value="1"/>
</dbReference>
<sequence>MVYCGKPSKACGECRLRRTRCDYKRPSCTQCLRAGRSCKGYRDTNDLMFRDESQGLSDKHRRSTEAKAQAKAERSRAVDLSSTSYSDLDFALISSPQPAQFQPLPPLTINLATSPEDQATCFFFQNYVLGGKDMFKGHIDYLSDIYSSEEIGSGLADSVASLGMVGLANFWKSPNIMSNAAIKYNSAMRTISSQLRDVEQAKSDQTLISILLLGLYETNTCNSRSSMEAWTKHITGAVALMQLRGREALRTPLGYHMFIHLRSQVLTSCIQRHAPIPRIITEWSNEIDFETPEQAAATSLVHLASRYCDLRSSMSEFRDYSDPERIITTACAIDNDYDIWAKTCPYQMIYQTVTLKERSDEVFSDHYHIYPNLWVATVWNNYRSVRLLINELILDQLCHLYLSTPESPLLWNDTCFYENQVLASNTILLQLCHDICASVPFYLGFDPDADKRMPRAIPKAVSGNLLLWPLYTAAVTDLVSDMMREWVAGRLRWISDIIGIRQAAPLAFSLRRKQDLLTWQNEKEDDDIGSPLSSVESPVMEMNI</sequence>
<dbReference type="PROSITE" id="PS00463">
    <property type="entry name" value="ZN2_CY6_FUNGAL_1"/>
    <property type="match status" value="1"/>
</dbReference>
<reference evidence="4 5" key="1">
    <citation type="submission" date="2016-04" db="EMBL/GenBank/DDBJ databases">
        <title>A degradative enzymes factory behind the ericoid mycorrhizal symbiosis.</title>
        <authorList>
            <consortium name="DOE Joint Genome Institute"/>
            <person name="Martino E."/>
            <person name="Morin E."/>
            <person name="Grelet G."/>
            <person name="Kuo A."/>
            <person name="Kohler A."/>
            <person name="Daghino S."/>
            <person name="Barry K."/>
            <person name="Choi C."/>
            <person name="Cichocki N."/>
            <person name="Clum A."/>
            <person name="Copeland A."/>
            <person name="Hainaut M."/>
            <person name="Haridas S."/>
            <person name="Labutti K."/>
            <person name="Lindquist E."/>
            <person name="Lipzen A."/>
            <person name="Khouja H.-R."/>
            <person name="Murat C."/>
            <person name="Ohm R."/>
            <person name="Olson A."/>
            <person name="Spatafora J."/>
            <person name="Veneault-Fourrey C."/>
            <person name="Henrissat B."/>
            <person name="Grigoriev I."/>
            <person name="Martin F."/>
            <person name="Perotto S."/>
        </authorList>
    </citation>
    <scope>NUCLEOTIDE SEQUENCE [LARGE SCALE GENOMIC DNA]</scope>
    <source>
        <strain evidence="4 5">F</strain>
    </source>
</reference>
<feature type="region of interest" description="Disordered" evidence="2">
    <location>
        <begin position="524"/>
        <end position="544"/>
    </location>
</feature>
<feature type="compositionally biased region" description="Basic and acidic residues" evidence="2">
    <location>
        <begin position="63"/>
        <end position="75"/>
    </location>
</feature>
<dbReference type="EMBL" id="KZ613955">
    <property type="protein sequence ID" value="PMD33843.1"/>
    <property type="molecule type" value="Genomic_DNA"/>
</dbReference>
<dbReference type="PROSITE" id="PS50048">
    <property type="entry name" value="ZN2_CY6_FUNGAL_2"/>
    <property type="match status" value="1"/>
</dbReference>
<accession>A0A2J6R5Q3</accession>
<dbReference type="AlphaFoldDB" id="A0A2J6R5Q3"/>
<dbReference type="CDD" id="cd00067">
    <property type="entry name" value="GAL4"/>
    <property type="match status" value="1"/>
</dbReference>
<keyword evidence="5" id="KW-1185">Reference proteome</keyword>
<dbReference type="InterPro" id="IPR036864">
    <property type="entry name" value="Zn2-C6_fun-type_DNA-bd_sf"/>
</dbReference>
<dbReference type="OrthoDB" id="4220372at2759"/>
<proteinExistence type="predicted"/>
<gene>
    <name evidence="4" type="ORF">L207DRAFT_438584</name>
</gene>
<dbReference type="SMART" id="SM00066">
    <property type="entry name" value="GAL4"/>
    <property type="match status" value="1"/>
</dbReference>
<dbReference type="InterPro" id="IPR001138">
    <property type="entry name" value="Zn2Cys6_DnaBD"/>
</dbReference>